<dbReference type="OrthoDB" id="9760324at2"/>
<gene>
    <name evidence="2" type="ORF">HMPREF0762_01473</name>
</gene>
<evidence type="ECO:0000256" key="1">
    <source>
        <dbReference type="ARBA" id="ARBA00023121"/>
    </source>
</evidence>
<proteinExistence type="predicted"/>
<dbReference type="EMBL" id="ACUX02000016">
    <property type="protein sequence ID" value="EEZ60668.1"/>
    <property type="molecule type" value="Genomic_DNA"/>
</dbReference>
<keyword evidence="3" id="KW-1185">Reference proteome</keyword>
<dbReference type="NCBIfam" id="TIGR00762">
    <property type="entry name" value="DegV"/>
    <property type="match status" value="1"/>
</dbReference>
<dbReference type="InterPro" id="IPR043168">
    <property type="entry name" value="DegV_C"/>
</dbReference>
<dbReference type="InterPro" id="IPR050270">
    <property type="entry name" value="DegV_domain_contain"/>
</dbReference>
<sequence length="283" mass="30198">MGFAIMSDSTVDWTLEECAARQVVLAPLNIEIDGEVLRDQTEISTEDFYDRMLAAEHLPKTSQPSPHEFAEAFDTLAREGYGQVVVLTIASVLSGTYQSACLAAADAGIEVRVIDTHSASAGMGLVLRRACDLRDSGASFDEACAEVERNIGNVRFFIACDQLNNLIKGGRLSEGDAFAASLLNVKPVFAFDEVGALKPHDKAKGMKGVVKGYVDLIAERTRSEGTQIVRFCHTRNPDGVERVRRELADAGIAFVDAGCASCGATVATHLGIGALGVGVCKAW</sequence>
<evidence type="ECO:0000313" key="3">
    <source>
        <dbReference type="Proteomes" id="UP000006001"/>
    </source>
</evidence>
<dbReference type="PROSITE" id="PS51482">
    <property type="entry name" value="DEGV"/>
    <property type="match status" value="1"/>
</dbReference>
<dbReference type="AlphaFoldDB" id="D0WI01"/>
<dbReference type="Proteomes" id="UP000006001">
    <property type="component" value="Unassembled WGS sequence"/>
</dbReference>
<dbReference type="STRING" id="649764.HMPREF0762_01473"/>
<organism evidence="2 3">
    <name type="scientific">Slackia exigua (strain ATCC 700122 / DSM 15923 / CIP 105133 / JCM 11022 / KCTC 5966 / S-7)</name>
    <dbReference type="NCBI Taxonomy" id="649764"/>
    <lineage>
        <taxon>Bacteria</taxon>
        <taxon>Bacillati</taxon>
        <taxon>Actinomycetota</taxon>
        <taxon>Coriobacteriia</taxon>
        <taxon>Eggerthellales</taxon>
        <taxon>Eggerthellaceae</taxon>
        <taxon>Slackia</taxon>
    </lineage>
</organism>
<comment type="caution">
    <text evidence="2">The sequence shown here is derived from an EMBL/GenBank/DDBJ whole genome shotgun (WGS) entry which is preliminary data.</text>
</comment>
<dbReference type="Gene3D" id="3.40.50.10170">
    <property type="match status" value="1"/>
</dbReference>
<dbReference type="GO" id="GO:0008289">
    <property type="term" value="F:lipid binding"/>
    <property type="evidence" value="ECO:0007669"/>
    <property type="project" value="UniProtKB-KW"/>
</dbReference>
<dbReference type="InterPro" id="IPR003797">
    <property type="entry name" value="DegV"/>
</dbReference>
<dbReference type="eggNOG" id="COG1307">
    <property type="taxonomic scope" value="Bacteria"/>
</dbReference>
<keyword evidence="1" id="KW-0446">Lipid-binding</keyword>
<dbReference type="SUPFAM" id="SSF82549">
    <property type="entry name" value="DAK1/DegV-like"/>
    <property type="match status" value="1"/>
</dbReference>
<protein>
    <submittedName>
        <fullName evidence="2">EDD domain protein, DegV family</fullName>
    </submittedName>
</protein>
<evidence type="ECO:0000313" key="2">
    <source>
        <dbReference type="EMBL" id="EEZ60668.1"/>
    </source>
</evidence>
<name>D0WI01_SLAES</name>
<dbReference type="Pfam" id="PF02645">
    <property type="entry name" value="DegV"/>
    <property type="match status" value="1"/>
</dbReference>
<dbReference type="PANTHER" id="PTHR33434">
    <property type="entry name" value="DEGV DOMAIN-CONTAINING PROTEIN DR_1986-RELATED"/>
    <property type="match status" value="1"/>
</dbReference>
<dbReference type="PANTHER" id="PTHR33434:SF2">
    <property type="entry name" value="FATTY ACID-BINDING PROTEIN TM_1468"/>
    <property type="match status" value="1"/>
</dbReference>
<dbReference type="Gene3D" id="3.30.1180.10">
    <property type="match status" value="1"/>
</dbReference>
<reference evidence="2" key="1">
    <citation type="submission" date="2009-10" db="EMBL/GenBank/DDBJ databases">
        <authorList>
            <person name="Weinstock G."/>
            <person name="Sodergren E."/>
            <person name="Clifton S."/>
            <person name="Fulton L."/>
            <person name="Fulton B."/>
            <person name="Courtney L."/>
            <person name="Fronick C."/>
            <person name="Harrison M."/>
            <person name="Strong C."/>
            <person name="Farmer C."/>
            <person name="Delahaunty K."/>
            <person name="Markovic C."/>
            <person name="Hall O."/>
            <person name="Minx P."/>
            <person name="Tomlinson C."/>
            <person name="Mitreva M."/>
            <person name="Nelson J."/>
            <person name="Hou S."/>
            <person name="Wollam A."/>
            <person name="Pepin K.H."/>
            <person name="Johnson M."/>
            <person name="Bhonagiri V."/>
            <person name="Nash W.E."/>
            <person name="Warren W."/>
            <person name="Chinwalla A."/>
            <person name="Mardis E.R."/>
            <person name="Wilson R.K."/>
        </authorList>
    </citation>
    <scope>NUCLEOTIDE SEQUENCE [LARGE SCALE GENOMIC DNA]</scope>
    <source>
        <strain evidence="2">ATCC 700122</strain>
    </source>
</reference>
<dbReference type="HOGENOM" id="CLU_048251_0_1_11"/>
<dbReference type="GeneID" id="85008387"/>
<accession>D0WI01</accession>
<dbReference type="RefSeq" id="WP_006362732.1">
    <property type="nucleotide sequence ID" value="NZ_GG700631.1"/>
</dbReference>